<organism evidence="2">
    <name type="scientific">Compsopogon caeruleus</name>
    <dbReference type="NCBI Taxonomy" id="31354"/>
    <lineage>
        <taxon>Eukaryota</taxon>
        <taxon>Rhodophyta</taxon>
        <taxon>Compsopogonophyceae</taxon>
        <taxon>Compsopogonales</taxon>
        <taxon>Compsopogonaceae</taxon>
        <taxon>Compsopogon</taxon>
    </lineage>
</organism>
<evidence type="ECO:0000256" key="1">
    <source>
        <dbReference type="SAM" id="MobiDB-lite"/>
    </source>
</evidence>
<dbReference type="EMBL" id="HBGH01004871">
    <property type="protein sequence ID" value="CAD9230620.1"/>
    <property type="molecule type" value="Transcribed_RNA"/>
</dbReference>
<evidence type="ECO:0000313" key="2">
    <source>
        <dbReference type="EMBL" id="CAD9230620.1"/>
    </source>
</evidence>
<dbReference type="AlphaFoldDB" id="A0A7S1XCH0"/>
<accession>A0A7S1XCH0</accession>
<name>A0A7S1XCH0_9RHOD</name>
<proteinExistence type="predicted"/>
<sequence>MEWEDVGGVNEAATRSMDDNGQGGKVSLTRGFGSTYQKIGSAGRFWGGQDRGGTQDFIRVQKKIWIPLVFLESSPLSKSDFAMSISKAYKACRIAFNLV</sequence>
<protein>
    <submittedName>
        <fullName evidence="2">Uncharacterized protein</fullName>
    </submittedName>
</protein>
<gene>
    <name evidence="2" type="ORF">CCAE0312_LOCUS2672</name>
</gene>
<reference evidence="2" key="1">
    <citation type="submission" date="2021-01" db="EMBL/GenBank/DDBJ databases">
        <authorList>
            <person name="Corre E."/>
            <person name="Pelletier E."/>
            <person name="Niang G."/>
            <person name="Scheremetjew M."/>
            <person name="Finn R."/>
            <person name="Kale V."/>
            <person name="Holt S."/>
            <person name="Cochrane G."/>
            <person name="Meng A."/>
            <person name="Brown T."/>
            <person name="Cohen L."/>
        </authorList>
    </citation>
    <scope>NUCLEOTIDE SEQUENCE</scope>
    <source>
        <strain evidence="2">SAG 36.94</strain>
    </source>
</reference>
<feature type="region of interest" description="Disordered" evidence="1">
    <location>
        <begin position="1"/>
        <end position="26"/>
    </location>
</feature>